<comment type="caution">
    <text evidence="2">The sequence shown here is derived from an EMBL/GenBank/DDBJ whole genome shotgun (WGS) entry which is preliminary data.</text>
</comment>
<dbReference type="SUPFAM" id="SSF53756">
    <property type="entry name" value="UDP-Glycosyltransferase/glycogen phosphorylase"/>
    <property type="match status" value="1"/>
</dbReference>
<dbReference type="EMBL" id="AFNH02001019">
    <property type="protein sequence ID" value="EZG45594.1"/>
    <property type="molecule type" value="Genomic_DNA"/>
</dbReference>
<dbReference type="AlphaFoldDB" id="A0A023B0P8"/>
<dbReference type="GeneID" id="22914894"/>
<keyword evidence="3" id="KW-1185">Reference proteome</keyword>
<evidence type="ECO:0000313" key="2">
    <source>
        <dbReference type="EMBL" id="EZG45594.1"/>
    </source>
</evidence>
<dbReference type="OrthoDB" id="1925022at2759"/>
<keyword evidence="1 2" id="KW-0808">Transferase</keyword>
<dbReference type="eggNOG" id="KOG1192">
    <property type="taxonomic scope" value="Eukaryota"/>
</dbReference>
<dbReference type="Proteomes" id="UP000019763">
    <property type="component" value="Unassembled WGS sequence"/>
</dbReference>
<gene>
    <name evidence="2" type="ORF">GNI_137830</name>
</gene>
<dbReference type="GO" id="GO:0047893">
    <property type="term" value="F:flavonol 3-O-glucosyltransferase activity"/>
    <property type="evidence" value="ECO:0007669"/>
    <property type="project" value="UniProtKB-EC"/>
</dbReference>
<dbReference type="Gene3D" id="3.40.50.2000">
    <property type="entry name" value="Glycogen Phosphorylase B"/>
    <property type="match status" value="1"/>
</dbReference>
<dbReference type="EC" id="2.4.1.91" evidence="2"/>
<name>A0A023B0P8_GRENI</name>
<dbReference type="PANTHER" id="PTHR48045:SF31">
    <property type="entry name" value="UDP-GLYCOSYLTRANSFERASE 76B1-LIKE"/>
    <property type="match status" value="1"/>
</dbReference>
<protein>
    <submittedName>
        <fullName evidence="2">UDP-glycosyltransferase</fullName>
        <ecNumber evidence="2">2.4.1.91</ecNumber>
    </submittedName>
</protein>
<dbReference type="PANTHER" id="PTHR48045">
    <property type="entry name" value="UDP-GLYCOSYLTRANSFERASE 72B1"/>
    <property type="match status" value="1"/>
</dbReference>
<evidence type="ECO:0000256" key="1">
    <source>
        <dbReference type="ARBA" id="ARBA00022679"/>
    </source>
</evidence>
<dbReference type="RefSeq" id="XP_011132470.1">
    <property type="nucleotide sequence ID" value="XM_011134168.1"/>
</dbReference>
<reference evidence="2" key="1">
    <citation type="submission" date="2013-12" db="EMBL/GenBank/DDBJ databases">
        <authorList>
            <person name="Omoto C.K."/>
            <person name="Sibley D."/>
            <person name="Venepally P."/>
            <person name="Hadjithomas M."/>
            <person name="Karamycheva S."/>
            <person name="Brunk B."/>
            <person name="Roos D."/>
            <person name="Caler E."/>
            <person name="Lorenzi H."/>
        </authorList>
    </citation>
    <scope>NUCLEOTIDE SEQUENCE</scope>
</reference>
<sequence>MKAICTAIDKTPNYVLWSVRSPHKGVEGFSERGFPTSFEGKRARIVNWVNQPLVLQHRALGAFMSHCGWNSTIEACTLSGKPVICCPMGAEQFVNSLLLTTQMKNAVAVRGIDQEVLDSQDIVSKVNEAMTSSDLKTRAQEIKGLCNDCAKNTNEGAWKVLFDSLATTSS</sequence>
<accession>A0A023B0P8</accession>
<keyword evidence="2" id="KW-0328">Glycosyltransferase</keyword>
<proteinExistence type="predicted"/>
<dbReference type="Pfam" id="PF00201">
    <property type="entry name" value="UDPGT"/>
    <property type="match status" value="1"/>
</dbReference>
<evidence type="ECO:0000313" key="3">
    <source>
        <dbReference type="Proteomes" id="UP000019763"/>
    </source>
</evidence>
<dbReference type="VEuPathDB" id="CryptoDB:GNI_137830"/>
<dbReference type="InterPro" id="IPR002213">
    <property type="entry name" value="UDP_glucos_trans"/>
</dbReference>
<organism evidence="2 3">
    <name type="scientific">Gregarina niphandrodes</name>
    <name type="common">Septate eugregarine</name>
    <dbReference type="NCBI Taxonomy" id="110365"/>
    <lineage>
        <taxon>Eukaryota</taxon>
        <taxon>Sar</taxon>
        <taxon>Alveolata</taxon>
        <taxon>Apicomplexa</taxon>
        <taxon>Conoidasida</taxon>
        <taxon>Gregarinasina</taxon>
        <taxon>Eugregarinorida</taxon>
        <taxon>Gregarinidae</taxon>
        <taxon>Gregarina</taxon>
    </lineage>
</organism>